<gene>
    <name evidence="6" type="ORF">Tdes44962_MAKER02518</name>
</gene>
<sequence length="598" mass="62991">MPPKKPIRRAQPPKPGQAAAGASDSQNEPDVKPDPESIATGSTPAIAGNEGQTPFSIGSTPVAPSPAPSNGTPAPQRPPALSRTSSTRGGRGTPKIAAPKFAGRRSQAQRAEAEKAEAERQRLEAERKAKEDVRKARQQGRGRGRGDGAQHRGRGRGGYIGQSERQPPVASGPFSAGQVNSDMGGRRFGGGRGGGGGGEGTFFGGPMTGFNSGGRSGGGGGGSVKREPGGGDFTMVSQGIKTEDGGYISSDAEEENDQRIDVDELRIVDLTADDAPPEQGSMLPPVRVKREAHKERTIGITADTATVQDGKEADQPVSDRRKGKQRARDVEITGQSDSFQAAYSSDEQEPSIKAEPMDDDGVGDAEPLADNEAAPQPPSPELKRKKERTKSRTLSGTALQRPVYQTQDELDEWERHQNDLRLLHSELGSLVLPSSTDQDGDANMETADQQPADNKADKVYLFQFPPVLPDLLPIQVKPDPDAPAPAADGDVMQVDGQPNTAADPVKVEDGPAQTKLPSGAVGKMKVHRSGKVTLDWGGTSLLVGMGVEAGFLQDVLVAALPDQKGATDEDQLPGVAMSMGQVKGKFVVTPDWEKILAY</sequence>
<evidence type="ECO:0000256" key="2">
    <source>
        <dbReference type="ARBA" id="ARBA00022478"/>
    </source>
</evidence>
<dbReference type="AlphaFoldDB" id="A0A9W7W2X8"/>
<dbReference type="Pfam" id="PF05132">
    <property type="entry name" value="RNA_pol_Rpc4"/>
    <property type="match status" value="1"/>
</dbReference>
<evidence type="ECO:0000256" key="3">
    <source>
        <dbReference type="ARBA" id="ARBA00023163"/>
    </source>
</evidence>
<feature type="compositionally biased region" description="Polar residues" evidence="5">
    <location>
        <begin position="333"/>
        <end position="345"/>
    </location>
</feature>
<keyword evidence="2" id="KW-0240">DNA-directed RNA polymerase</keyword>
<dbReference type="Proteomes" id="UP001138500">
    <property type="component" value="Unassembled WGS sequence"/>
</dbReference>
<comment type="subcellular location">
    <subcellularLocation>
        <location evidence="1">Nucleus</location>
    </subcellularLocation>
</comment>
<feature type="region of interest" description="Disordered" evidence="5">
    <location>
        <begin position="271"/>
        <end position="405"/>
    </location>
</feature>
<dbReference type="PANTHER" id="PTHR13408:SF0">
    <property type="entry name" value="DNA-DIRECTED RNA POLYMERASE III SUBUNIT RPC4"/>
    <property type="match status" value="1"/>
</dbReference>
<dbReference type="EMBL" id="RIBY02001778">
    <property type="protein sequence ID" value="KAH9828156.1"/>
    <property type="molecule type" value="Genomic_DNA"/>
</dbReference>
<name>A0A9W7W2X8_9PEZI</name>
<accession>A0A9W7W2X8</accession>
<reference evidence="6 7" key="1">
    <citation type="journal article" date="2018" name="IMA Fungus">
        <title>IMA Genome-F 10: Nine draft genome sequences of Claviceps purpurea s.lat., including C. arundinis, C. humidiphila, and C. cf. spartinae, pseudomolecules for the pitch canker pathogen Fusarium circinatum, draft genome of Davidsoniella eucalypti, Grosmannia galeiformis, Quambalaria eucalypti, and Teratosphaeria destructans.</title>
        <authorList>
            <person name="Wingfield B.D."/>
            <person name="Liu M."/>
            <person name="Nguyen H.D."/>
            <person name="Lane F.A."/>
            <person name="Morgan S.W."/>
            <person name="De Vos L."/>
            <person name="Wilken P.M."/>
            <person name="Duong T.A."/>
            <person name="Aylward J."/>
            <person name="Coetzee M.P."/>
            <person name="Dadej K."/>
            <person name="De Beer Z.W."/>
            <person name="Findlay W."/>
            <person name="Havenga M."/>
            <person name="Kolarik M."/>
            <person name="Menzies J.G."/>
            <person name="Naidoo K."/>
            <person name="Pochopski O."/>
            <person name="Shoukouhi P."/>
            <person name="Santana Q.C."/>
            <person name="Seifert K.A."/>
            <person name="Soal N."/>
            <person name="Steenkamp E.T."/>
            <person name="Tatham C.T."/>
            <person name="van der Nest M.A."/>
            <person name="Wingfield M.J."/>
        </authorList>
    </citation>
    <scope>NUCLEOTIDE SEQUENCE [LARGE SCALE GENOMIC DNA]</scope>
    <source>
        <strain evidence="6">CMW44962</strain>
    </source>
</reference>
<proteinExistence type="predicted"/>
<evidence type="ECO:0000256" key="5">
    <source>
        <dbReference type="SAM" id="MobiDB-lite"/>
    </source>
</evidence>
<evidence type="ECO:0000256" key="4">
    <source>
        <dbReference type="ARBA" id="ARBA00023242"/>
    </source>
</evidence>
<keyword evidence="3" id="KW-0804">Transcription</keyword>
<keyword evidence="7" id="KW-1185">Reference proteome</keyword>
<protein>
    <submittedName>
        <fullName evidence="6">RNA polymerase III RPC4</fullName>
    </submittedName>
</protein>
<feature type="region of interest" description="Disordered" evidence="5">
    <location>
        <begin position="477"/>
        <end position="504"/>
    </location>
</feature>
<dbReference type="OrthoDB" id="5836119at2759"/>
<evidence type="ECO:0000313" key="7">
    <source>
        <dbReference type="Proteomes" id="UP001138500"/>
    </source>
</evidence>
<feature type="region of interest" description="Disordered" evidence="5">
    <location>
        <begin position="1"/>
        <end position="259"/>
    </location>
</feature>
<evidence type="ECO:0000256" key="1">
    <source>
        <dbReference type="ARBA" id="ARBA00004123"/>
    </source>
</evidence>
<dbReference type="GO" id="GO:0005666">
    <property type="term" value="C:RNA polymerase III complex"/>
    <property type="evidence" value="ECO:0007669"/>
    <property type="project" value="InterPro"/>
</dbReference>
<evidence type="ECO:0000313" key="6">
    <source>
        <dbReference type="EMBL" id="KAH9828156.1"/>
    </source>
</evidence>
<feature type="compositionally biased region" description="Polar residues" evidence="5">
    <location>
        <begin position="50"/>
        <end position="59"/>
    </location>
</feature>
<feature type="compositionally biased region" description="Polar residues" evidence="5">
    <location>
        <begin position="392"/>
        <end position="405"/>
    </location>
</feature>
<feature type="region of interest" description="Disordered" evidence="5">
    <location>
        <begin position="432"/>
        <end position="454"/>
    </location>
</feature>
<dbReference type="PANTHER" id="PTHR13408">
    <property type="entry name" value="DNA-DIRECTED RNA POLYMERASE III"/>
    <property type="match status" value="1"/>
</dbReference>
<feature type="compositionally biased region" description="Basic and acidic residues" evidence="5">
    <location>
        <begin position="111"/>
        <end position="135"/>
    </location>
</feature>
<organism evidence="6 7">
    <name type="scientific">Teratosphaeria destructans</name>
    <dbReference type="NCBI Taxonomy" id="418781"/>
    <lineage>
        <taxon>Eukaryota</taxon>
        <taxon>Fungi</taxon>
        <taxon>Dikarya</taxon>
        <taxon>Ascomycota</taxon>
        <taxon>Pezizomycotina</taxon>
        <taxon>Dothideomycetes</taxon>
        <taxon>Dothideomycetidae</taxon>
        <taxon>Mycosphaerellales</taxon>
        <taxon>Teratosphaeriaceae</taxon>
        <taxon>Teratosphaeria</taxon>
    </lineage>
</organism>
<dbReference type="GO" id="GO:0042797">
    <property type="term" value="P:tRNA transcription by RNA polymerase III"/>
    <property type="evidence" value="ECO:0007669"/>
    <property type="project" value="TreeGrafter"/>
</dbReference>
<feature type="compositionally biased region" description="Gly residues" evidence="5">
    <location>
        <begin position="186"/>
        <end position="223"/>
    </location>
</feature>
<dbReference type="InterPro" id="IPR007811">
    <property type="entry name" value="RPC4"/>
</dbReference>
<feature type="compositionally biased region" description="Basic and acidic residues" evidence="5">
    <location>
        <begin position="288"/>
        <end position="297"/>
    </location>
</feature>
<feature type="compositionally biased region" description="Basic and acidic residues" evidence="5">
    <location>
        <begin position="309"/>
        <end position="331"/>
    </location>
</feature>
<feature type="compositionally biased region" description="Acidic residues" evidence="5">
    <location>
        <begin position="357"/>
        <end position="369"/>
    </location>
</feature>
<dbReference type="GO" id="GO:0003677">
    <property type="term" value="F:DNA binding"/>
    <property type="evidence" value="ECO:0007669"/>
    <property type="project" value="InterPro"/>
</dbReference>
<keyword evidence="4" id="KW-0539">Nucleus</keyword>
<comment type="caution">
    <text evidence="6">The sequence shown here is derived from an EMBL/GenBank/DDBJ whole genome shotgun (WGS) entry which is preliminary data.</text>
</comment>
<reference evidence="6 7" key="2">
    <citation type="journal article" date="2021" name="Curr. Genet.">
        <title>Genetic response to nitrogen starvation in the aggressive Eucalyptus foliar pathogen Teratosphaeria destructans.</title>
        <authorList>
            <person name="Havenga M."/>
            <person name="Wingfield B.D."/>
            <person name="Wingfield M.J."/>
            <person name="Dreyer L.L."/>
            <person name="Roets F."/>
            <person name="Aylward J."/>
        </authorList>
    </citation>
    <scope>NUCLEOTIDE SEQUENCE [LARGE SCALE GENOMIC DNA]</scope>
    <source>
        <strain evidence="6">CMW44962</strain>
    </source>
</reference>